<organism evidence="2 3">
    <name type="scientific">Rubritalea profundi</name>
    <dbReference type="NCBI Taxonomy" id="1658618"/>
    <lineage>
        <taxon>Bacteria</taxon>
        <taxon>Pseudomonadati</taxon>
        <taxon>Verrucomicrobiota</taxon>
        <taxon>Verrucomicrobiia</taxon>
        <taxon>Verrucomicrobiales</taxon>
        <taxon>Rubritaleaceae</taxon>
        <taxon>Rubritalea</taxon>
    </lineage>
</organism>
<reference evidence="2 3" key="1">
    <citation type="submission" date="2016-12" db="EMBL/GenBank/DDBJ databases">
        <title>Study of bacterial adaptation to deep sea.</title>
        <authorList>
            <person name="Song J."/>
            <person name="Yoshizawa S."/>
            <person name="Kogure K."/>
        </authorList>
    </citation>
    <scope>NUCLEOTIDE SEQUENCE [LARGE SCALE GENOMIC DNA]</scope>
    <source>
        <strain evidence="2 3">SAORIC-165</strain>
    </source>
</reference>
<name>A0A2S7U451_9BACT</name>
<feature type="region of interest" description="Disordered" evidence="1">
    <location>
        <begin position="103"/>
        <end position="125"/>
    </location>
</feature>
<dbReference type="Proteomes" id="UP000239907">
    <property type="component" value="Unassembled WGS sequence"/>
</dbReference>
<dbReference type="AlphaFoldDB" id="A0A2S7U451"/>
<protein>
    <submittedName>
        <fullName evidence="2">Uncharacterized protein</fullName>
    </submittedName>
</protein>
<accession>A0A2S7U451</accession>
<feature type="compositionally biased region" description="Low complexity" evidence="1">
    <location>
        <begin position="107"/>
        <end position="119"/>
    </location>
</feature>
<evidence type="ECO:0000313" key="3">
    <source>
        <dbReference type="Proteomes" id="UP000239907"/>
    </source>
</evidence>
<evidence type="ECO:0000256" key="1">
    <source>
        <dbReference type="SAM" id="MobiDB-lite"/>
    </source>
</evidence>
<gene>
    <name evidence="2" type="ORF">BSZ32_12820</name>
</gene>
<dbReference type="EMBL" id="MQWA01000001">
    <property type="protein sequence ID" value="PQJ29287.1"/>
    <property type="molecule type" value="Genomic_DNA"/>
</dbReference>
<feature type="compositionally biased region" description="Low complexity" evidence="1">
    <location>
        <begin position="52"/>
        <end position="64"/>
    </location>
</feature>
<comment type="caution">
    <text evidence="2">The sequence shown here is derived from an EMBL/GenBank/DDBJ whole genome shotgun (WGS) entry which is preliminary data.</text>
</comment>
<proteinExistence type="predicted"/>
<evidence type="ECO:0000313" key="2">
    <source>
        <dbReference type="EMBL" id="PQJ29287.1"/>
    </source>
</evidence>
<sequence length="155" mass="16544">MNFIRKPHFPIIALTVIVLSTWLGLKTDKSSSNSDVPDQRSGRHTVSQVADSTSTTGSENTSGTMNASTAPVQAKEIVGTNTKADHAHNHTQLVAAVKKLHADKANQAKAAPARPAINDPRALRPFGKDAPFVINDLPDGKLKENLLALTPNHKA</sequence>
<dbReference type="RefSeq" id="WP_105043782.1">
    <property type="nucleotide sequence ID" value="NZ_MQWA01000001.1"/>
</dbReference>
<feature type="region of interest" description="Disordered" evidence="1">
    <location>
        <begin position="28"/>
        <end position="74"/>
    </location>
</feature>
<keyword evidence="3" id="KW-1185">Reference proteome</keyword>